<organism evidence="9 10">
    <name type="scientific">Lepraria neglecta</name>
    <dbReference type="NCBI Taxonomy" id="209136"/>
    <lineage>
        <taxon>Eukaryota</taxon>
        <taxon>Fungi</taxon>
        <taxon>Dikarya</taxon>
        <taxon>Ascomycota</taxon>
        <taxon>Pezizomycotina</taxon>
        <taxon>Lecanoromycetes</taxon>
        <taxon>OSLEUM clade</taxon>
        <taxon>Lecanoromycetidae</taxon>
        <taxon>Lecanorales</taxon>
        <taxon>Lecanorineae</taxon>
        <taxon>Stereocaulaceae</taxon>
        <taxon>Lepraria</taxon>
    </lineage>
</organism>
<feature type="compositionally biased region" description="Polar residues" evidence="7">
    <location>
        <begin position="10"/>
        <end position="38"/>
    </location>
</feature>
<evidence type="ECO:0000256" key="4">
    <source>
        <dbReference type="ARBA" id="ARBA00022989"/>
    </source>
</evidence>
<dbReference type="GO" id="GO:0005789">
    <property type="term" value="C:endoplasmic reticulum membrane"/>
    <property type="evidence" value="ECO:0007669"/>
    <property type="project" value="UniProtKB-SubCell"/>
</dbReference>
<protein>
    <recommendedName>
        <fullName evidence="6">Reticulon-like protein</fullName>
    </recommendedName>
</protein>
<feature type="transmembrane region" description="Helical" evidence="6">
    <location>
        <begin position="251"/>
        <end position="270"/>
    </location>
</feature>
<proteinExistence type="predicted"/>
<evidence type="ECO:0000256" key="3">
    <source>
        <dbReference type="ARBA" id="ARBA00022824"/>
    </source>
</evidence>
<keyword evidence="5 6" id="KW-0472">Membrane</keyword>
<evidence type="ECO:0000313" key="10">
    <source>
        <dbReference type="Proteomes" id="UP001276659"/>
    </source>
</evidence>
<dbReference type="AlphaFoldDB" id="A0AAE0DHQ5"/>
<keyword evidence="4 6" id="KW-1133">Transmembrane helix</keyword>
<accession>A0AAE0DHQ5</accession>
<feature type="transmembrane region" description="Helical" evidence="6">
    <location>
        <begin position="161"/>
        <end position="180"/>
    </location>
</feature>
<evidence type="ECO:0000256" key="7">
    <source>
        <dbReference type="SAM" id="MobiDB-lite"/>
    </source>
</evidence>
<evidence type="ECO:0000256" key="6">
    <source>
        <dbReference type="RuleBase" id="RU363132"/>
    </source>
</evidence>
<evidence type="ECO:0000256" key="1">
    <source>
        <dbReference type="ARBA" id="ARBA00004477"/>
    </source>
</evidence>
<evidence type="ECO:0000256" key="2">
    <source>
        <dbReference type="ARBA" id="ARBA00022692"/>
    </source>
</evidence>
<feature type="transmembrane region" description="Helical" evidence="6">
    <location>
        <begin position="134"/>
        <end position="155"/>
    </location>
</feature>
<evidence type="ECO:0000259" key="8">
    <source>
        <dbReference type="PROSITE" id="PS50845"/>
    </source>
</evidence>
<keyword evidence="3 6" id="KW-0256">Endoplasmic reticulum</keyword>
<feature type="region of interest" description="Disordered" evidence="7">
    <location>
        <begin position="1"/>
        <end position="38"/>
    </location>
</feature>
<feature type="region of interest" description="Disordered" evidence="7">
    <location>
        <begin position="322"/>
        <end position="386"/>
    </location>
</feature>
<feature type="domain" description="Reticulon" evidence="8">
    <location>
        <begin position="123"/>
        <end position="320"/>
    </location>
</feature>
<keyword evidence="2 6" id="KW-0812">Transmembrane</keyword>
<dbReference type="EMBL" id="JASNWA010000008">
    <property type="protein sequence ID" value="KAK3170712.1"/>
    <property type="molecule type" value="Genomic_DNA"/>
</dbReference>
<feature type="transmembrane region" description="Helical" evidence="6">
    <location>
        <begin position="228"/>
        <end position="245"/>
    </location>
</feature>
<sequence length="386" mass="42014">MTDAPPQLGQIPQSSGFSVPTLSSTMDSNTSNGNLQNAKDNIYNSQATVLTCITDAQSAANTVQNHPATQSVKDTLSDGPVADMAKDQHAKTTSEFSNLVNSRTAPEKAAATGQPLTHYHSFFYNLLSWENPRATTLSFISIILFIFAARYLPALRWSFKALYMVLGVTAAAEVAGKLVLSQGLTSSFRPKKYYTIPRETLEACLEDVEQLINFFVIEFQRVLFAENVTHTIAAFTAAFLSYWLIKILPLWGLTLIGVSCVYLGPLIYMTNKELIDEHLKNASDAVNNQTNQVRDLAGHHTARASETVKAYAGDYTSKAQEYIGNTRGPSSKPMANAPVKSEPGSGPNYSSSDFPHAPKQEPTAGVTSHQEQYEKSQFGGQAVPAS</sequence>
<dbReference type="InterPro" id="IPR003388">
    <property type="entry name" value="Reticulon"/>
</dbReference>
<evidence type="ECO:0000256" key="5">
    <source>
        <dbReference type="ARBA" id="ARBA00023136"/>
    </source>
</evidence>
<dbReference type="Proteomes" id="UP001276659">
    <property type="component" value="Unassembled WGS sequence"/>
</dbReference>
<comment type="subcellular location">
    <subcellularLocation>
        <location evidence="1 6">Endoplasmic reticulum membrane</location>
        <topology evidence="1 6">Multi-pass membrane protein</topology>
    </subcellularLocation>
</comment>
<name>A0AAE0DHQ5_9LECA</name>
<reference evidence="9" key="1">
    <citation type="submission" date="2022-11" db="EMBL/GenBank/DDBJ databases">
        <title>Chromosomal genome sequence assembly and mating type (MAT) locus characterization of the leprose asexual lichenized fungus Lepraria neglecta (Nyl.) Erichsen.</title>
        <authorList>
            <person name="Allen J.L."/>
            <person name="Pfeffer B."/>
        </authorList>
    </citation>
    <scope>NUCLEOTIDE SEQUENCE</scope>
    <source>
        <strain evidence="9">Allen 5258</strain>
    </source>
</reference>
<evidence type="ECO:0000313" key="9">
    <source>
        <dbReference type="EMBL" id="KAK3170712.1"/>
    </source>
</evidence>
<gene>
    <name evidence="9" type="ORF">OEA41_002794</name>
</gene>
<keyword evidence="10" id="KW-1185">Reference proteome</keyword>
<comment type="caution">
    <text evidence="9">The sequence shown here is derived from an EMBL/GenBank/DDBJ whole genome shotgun (WGS) entry which is preliminary data.</text>
</comment>
<dbReference type="PROSITE" id="PS50845">
    <property type="entry name" value="RETICULON"/>
    <property type="match status" value="1"/>
</dbReference>
<dbReference type="Pfam" id="PF02453">
    <property type="entry name" value="Reticulon"/>
    <property type="match status" value="1"/>
</dbReference>